<evidence type="ECO:0000256" key="6">
    <source>
        <dbReference type="RuleBase" id="RU280815"/>
    </source>
</evidence>
<evidence type="ECO:0000256" key="5">
    <source>
        <dbReference type="PROSITE-ProRule" id="PRU00377"/>
    </source>
</evidence>
<dbReference type="InterPro" id="IPR013150">
    <property type="entry name" value="TFIIB_cyclin"/>
</dbReference>
<dbReference type="GO" id="GO:0007219">
    <property type="term" value="P:Notch signaling pathway"/>
    <property type="evidence" value="ECO:0007669"/>
    <property type="project" value="InterPro"/>
</dbReference>
<keyword evidence="6" id="KW-0472">Membrane</keyword>
<feature type="compositionally biased region" description="Polar residues" evidence="8">
    <location>
        <begin position="577"/>
        <end position="594"/>
    </location>
</feature>
<feature type="domain" description="VWFC" evidence="9">
    <location>
        <begin position="330"/>
        <end position="404"/>
    </location>
</feature>
<dbReference type="PRINTS" id="PR02059">
    <property type="entry name" value="JAGGEDFAMILY"/>
</dbReference>
<comment type="subcellular location">
    <subcellularLocation>
        <location evidence="6">Membrane</location>
        <topology evidence="6">Single-pass type I membrane protein</topology>
    </subcellularLocation>
</comment>
<dbReference type="Pfam" id="PF01414">
    <property type="entry name" value="DSL"/>
    <property type="match status" value="1"/>
</dbReference>
<dbReference type="InterPro" id="IPR001774">
    <property type="entry name" value="DSL"/>
</dbReference>
<dbReference type="SUPFAM" id="SSF55811">
    <property type="entry name" value="Nudix"/>
    <property type="match status" value="1"/>
</dbReference>
<dbReference type="Proteomes" id="UP000010556">
    <property type="component" value="Unassembled WGS sequence"/>
</dbReference>
<dbReference type="InterPro" id="IPR056986">
    <property type="entry name" value="JAG1_1/2_dom"/>
</dbReference>
<gene>
    <name evidence="11" type="ORF">MDA_GLEAN10010387</name>
</gene>
<dbReference type="Gene3D" id="3.90.79.10">
    <property type="entry name" value="Nucleoside Triphosphate Pyrophosphohydrolase"/>
    <property type="match status" value="1"/>
</dbReference>
<accession>L5MFZ4</accession>
<dbReference type="InterPro" id="IPR026219">
    <property type="entry name" value="Jagged/Serrate"/>
</dbReference>
<dbReference type="SMART" id="SM00215">
    <property type="entry name" value="VWC_out"/>
    <property type="match status" value="1"/>
</dbReference>
<dbReference type="PROSITE" id="PS51051">
    <property type="entry name" value="DSL"/>
    <property type="match status" value="1"/>
</dbReference>
<dbReference type="InterPro" id="IPR015797">
    <property type="entry name" value="NUDIX_hydrolase-like_dom_sf"/>
</dbReference>
<dbReference type="GO" id="GO:0005112">
    <property type="term" value="F:Notch binding"/>
    <property type="evidence" value="ECO:0007669"/>
    <property type="project" value="InterPro"/>
</dbReference>
<dbReference type="InterPro" id="IPR001007">
    <property type="entry name" value="VWF_dom"/>
</dbReference>
<dbReference type="Gene3D" id="1.10.472.10">
    <property type="entry name" value="Cyclin-like"/>
    <property type="match status" value="1"/>
</dbReference>
<dbReference type="SUPFAM" id="SSF47954">
    <property type="entry name" value="Cyclin-like"/>
    <property type="match status" value="1"/>
</dbReference>
<feature type="disulfide bond" evidence="5">
    <location>
        <begin position="293"/>
        <end position="305"/>
    </location>
</feature>
<evidence type="ECO:0000313" key="12">
    <source>
        <dbReference type="Proteomes" id="UP000010556"/>
    </source>
</evidence>
<keyword evidence="6" id="KW-0732">Signal</keyword>
<keyword evidence="6" id="KW-0812">Transmembrane</keyword>
<evidence type="ECO:0000256" key="2">
    <source>
        <dbReference type="ARBA" id="ARBA00022536"/>
    </source>
</evidence>
<dbReference type="GO" id="GO:0017025">
    <property type="term" value="F:TBP-class protein binding"/>
    <property type="evidence" value="ECO:0007669"/>
    <property type="project" value="InterPro"/>
</dbReference>
<protein>
    <recommendedName>
        <fullName evidence="6">Delta-like protein</fullName>
    </recommendedName>
</protein>
<dbReference type="Pfam" id="PF00382">
    <property type="entry name" value="TFIIB"/>
    <property type="match status" value="1"/>
</dbReference>
<keyword evidence="4 5" id="KW-1015">Disulfide bond</keyword>
<dbReference type="Gene3D" id="2.10.25.140">
    <property type="match status" value="1"/>
</dbReference>
<keyword evidence="1 6" id="KW-0217">Developmental protein</keyword>
<comment type="function">
    <text evidence="6">Putative Notch ligand involved in the mediation of Notch signaling.</text>
</comment>
<feature type="region of interest" description="Disordered" evidence="8">
    <location>
        <begin position="571"/>
        <end position="594"/>
    </location>
</feature>
<evidence type="ECO:0000259" key="10">
    <source>
        <dbReference type="PROSITE" id="PS51051"/>
    </source>
</evidence>
<evidence type="ECO:0000313" key="11">
    <source>
        <dbReference type="EMBL" id="ELK37514.1"/>
    </source>
</evidence>
<dbReference type="eggNOG" id="KOG1598">
    <property type="taxonomic scope" value="Eukaryota"/>
</dbReference>
<evidence type="ECO:0000259" key="9">
    <source>
        <dbReference type="PROSITE" id="PS50184"/>
    </source>
</evidence>
<keyword evidence="12" id="KW-1185">Reference proteome</keyword>
<sequence length="594" mass="64504">MALRLRVHRKRALVASPPRVGSTRACVSPAAVCGSQGLTPLWPEPPRIGQSAQCRELTSGRRHLFCCLTPASFPALLVAARMHDFRRTVKEVISVVKVCESTLRKSPVKHVPSKVGVGPCARNGLQAPRPADILVTPGPQLRVSPLGFQLEQVLSRKLEEVEGEISSYQDEIETELENSRPKAKGALASLARDEDASGDGELDLSGIDDLEIDRNGIQKSWDFMKTHDSVTILLFNSSRRSLVLVKQFRPGEGGPVRCRWKSLHFSGHVAQLELQVRVRCAENYYSPTCNKFCRPRNDFFGHHTCDQYGNKACMDGWMGPECKEVIVLGRSCWSQGVPFPHGSSWVEDCNSCRCLDGRRDCSKVWCGRKPCLLASRPNTLSAQCPPGQQCGERAPGQCLQPPCAAWGECGPEKPLLPSTPCVPRSGHLDNNCARLTLRFDRDQVPQGTTVGAICSGIRALPATRAVARDRLLVLLCDRPSTEASAVEVAMTGRGTVASAGGHRLTGSVLSVLKPLVSREEQVVATSADKAKSRIYKKKKETASSLERAHVRPQATFVCGLSGALQAVVPRPGAQSGVRCSQASGAQSGVRRSQE</sequence>
<dbReference type="FunFam" id="2.10.25.140:FF:000001">
    <property type="entry name" value="Delta-like protein"/>
    <property type="match status" value="1"/>
</dbReference>
<feature type="disulfide bond" evidence="5">
    <location>
        <begin position="313"/>
        <end position="322"/>
    </location>
</feature>
<feature type="domain" description="DSL" evidence="10">
    <location>
        <begin position="278"/>
        <end position="322"/>
    </location>
</feature>
<reference evidence="12" key="1">
    <citation type="journal article" date="2013" name="Science">
        <title>Comparative analysis of bat genomes provides insight into the evolution of flight and immunity.</title>
        <authorList>
            <person name="Zhang G."/>
            <person name="Cowled C."/>
            <person name="Shi Z."/>
            <person name="Huang Z."/>
            <person name="Bishop-Lilly K.A."/>
            <person name="Fang X."/>
            <person name="Wynne J.W."/>
            <person name="Xiong Z."/>
            <person name="Baker M.L."/>
            <person name="Zhao W."/>
            <person name="Tachedjian M."/>
            <person name="Zhu Y."/>
            <person name="Zhou P."/>
            <person name="Jiang X."/>
            <person name="Ng J."/>
            <person name="Yang L."/>
            <person name="Wu L."/>
            <person name="Xiao J."/>
            <person name="Feng Y."/>
            <person name="Chen Y."/>
            <person name="Sun X."/>
            <person name="Zhang Y."/>
            <person name="Marsh G.A."/>
            <person name="Crameri G."/>
            <person name="Broder C.C."/>
            <person name="Frey K.G."/>
            <person name="Wang L.F."/>
            <person name="Wang J."/>
        </authorList>
    </citation>
    <scope>NUCLEOTIDE SEQUENCE [LARGE SCALE GENOMIC DNA]</scope>
</reference>
<keyword evidence="6" id="KW-1133">Transmembrane helix</keyword>
<evidence type="ECO:0000256" key="7">
    <source>
        <dbReference type="SAM" id="Coils"/>
    </source>
</evidence>
<dbReference type="Pfam" id="PF23575">
    <property type="entry name" value="JAG1"/>
    <property type="match status" value="1"/>
</dbReference>
<keyword evidence="3 6" id="KW-0677">Repeat</keyword>
<keyword evidence="2 6" id="KW-0245">EGF-like domain</keyword>
<dbReference type="SMART" id="SM00051">
    <property type="entry name" value="DSL"/>
    <property type="match status" value="1"/>
</dbReference>
<dbReference type="InterPro" id="IPR036915">
    <property type="entry name" value="Cyclin-like_sf"/>
</dbReference>
<feature type="coiled-coil region" evidence="7">
    <location>
        <begin position="151"/>
        <end position="178"/>
    </location>
</feature>
<proteinExistence type="predicted"/>
<dbReference type="PROSITE" id="PS50184">
    <property type="entry name" value="VWFC_2"/>
    <property type="match status" value="1"/>
</dbReference>
<organism evidence="11 12">
    <name type="scientific">Myotis davidii</name>
    <name type="common">David's myotis</name>
    <dbReference type="NCBI Taxonomy" id="225400"/>
    <lineage>
        <taxon>Eukaryota</taxon>
        <taxon>Metazoa</taxon>
        <taxon>Chordata</taxon>
        <taxon>Craniata</taxon>
        <taxon>Vertebrata</taxon>
        <taxon>Euteleostomi</taxon>
        <taxon>Mammalia</taxon>
        <taxon>Eutheria</taxon>
        <taxon>Laurasiatheria</taxon>
        <taxon>Chiroptera</taxon>
        <taxon>Yangochiroptera</taxon>
        <taxon>Vespertilionidae</taxon>
        <taxon>Myotis</taxon>
    </lineage>
</organism>
<keyword evidence="7" id="KW-0175">Coiled coil</keyword>
<evidence type="ECO:0000256" key="1">
    <source>
        <dbReference type="ARBA" id="ARBA00022473"/>
    </source>
</evidence>
<evidence type="ECO:0000256" key="4">
    <source>
        <dbReference type="ARBA" id="ARBA00023157"/>
    </source>
</evidence>
<evidence type="ECO:0000256" key="3">
    <source>
        <dbReference type="ARBA" id="ARBA00022737"/>
    </source>
</evidence>
<feature type="disulfide bond" evidence="5">
    <location>
        <begin position="280"/>
        <end position="289"/>
    </location>
</feature>
<name>L5MFZ4_MYODS</name>
<dbReference type="EMBL" id="KB100325">
    <property type="protein sequence ID" value="ELK37514.1"/>
    <property type="molecule type" value="Genomic_DNA"/>
</dbReference>
<dbReference type="GO" id="GO:0016020">
    <property type="term" value="C:membrane"/>
    <property type="evidence" value="ECO:0007669"/>
    <property type="project" value="UniProtKB-SubCell"/>
</dbReference>
<dbReference type="AlphaFoldDB" id="L5MFZ4"/>
<evidence type="ECO:0000256" key="8">
    <source>
        <dbReference type="SAM" id="MobiDB-lite"/>
    </source>
</evidence>